<reference evidence="9" key="1">
    <citation type="submission" date="2021-01" db="UniProtKB">
        <authorList>
            <consortium name="EnsemblMetazoa"/>
        </authorList>
    </citation>
    <scope>IDENTIFICATION</scope>
</reference>
<sequence>MLGARKNSHSRRRTGISMLWWLWMVLAVCQIKEVQPSGYIEIQFHSYINNDHTDSKGVCCNNELSTCRIPCANQFKICLHQQEAHHGNEASSCEFGLYESQRMDYDDILFPENKVDRNLADTIRFPFESWKKTTNLSVSVTVNLADTQRNIASFDPEVFVNQAPRFYKNSTVQNVTKIYYIVSRRGIPRLTELSSTKTIQFGYKLECDEGFKPPECKENYMKPTTTTTATTTTNHTTQQQQTATQTTKEPITTTTWQSRYAIITGFALCVILFGFSIMYFYFKKRKSRQRVHPSMQCRTIIVLPMMSDEYLETDNKTILKQIKI</sequence>
<dbReference type="GO" id="GO:0007219">
    <property type="term" value="P:Notch signaling pathway"/>
    <property type="evidence" value="ECO:0007669"/>
    <property type="project" value="InterPro"/>
</dbReference>
<dbReference type="GO" id="GO:0016020">
    <property type="term" value="C:membrane"/>
    <property type="evidence" value="ECO:0007669"/>
    <property type="project" value="UniProtKB-SubCell"/>
</dbReference>
<evidence type="ECO:0000256" key="3">
    <source>
        <dbReference type="ARBA" id="ARBA00022737"/>
    </source>
</evidence>
<dbReference type="InterPro" id="IPR011651">
    <property type="entry name" value="Notch_ligand_N"/>
</dbReference>
<keyword evidence="7" id="KW-0732">Signal</keyword>
<evidence type="ECO:0000256" key="6">
    <source>
        <dbReference type="SAM" id="Phobius"/>
    </source>
</evidence>
<dbReference type="EnsemblMetazoa" id="CLYHEMT005513.1">
    <property type="protein sequence ID" value="CLYHEMP005513.1"/>
    <property type="gene ID" value="CLYHEMG005513"/>
</dbReference>
<keyword evidence="1" id="KW-0245">EGF-like domain</keyword>
<evidence type="ECO:0000256" key="5">
    <source>
        <dbReference type="SAM" id="MobiDB-lite"/>
    </source>
</evidence>
<evidence type="ECO:0000256" key="1">
    <source>
        <dbReference type="ARBA" id="ARBA00022536"/>
    </source>
</evidence>
<dbReference type="Gene3D" id="2.60.40.3510">
    <property type="match status" value="1"/>
</dbReference>
<feature type="signal peptide" evidence="7">
    <location>
        <begin position="1"/>
        <end position="36"/>
    </location>
</feature>
<feature type="region of interest" description="Disordered" evidence="5">
    <location>
        <begin position="218"/>
        <end position="244"/>
    </location>
</feature>
<evidence type="ECO:0000256" key="4">
    <source>
        <dbReference type="ARBA" id="ARBA00022989"/>
    </source>
</evidence>
<keyword evidence="3" id="KW-0677">Repeat</keyword>
<evidence type="ECO:0000313" key="10">
    <source>
        <dbReference type="Proteomes" id="UP000594262"/>
    </source>
</evidence>
<feature type="chain" id="PRO_5029865633" description="Notch ligand N-terminal domain-containing protein" evidence="7">
    <location>
        <begin position="37"/>
        <end position="324"/>
    </location>
</feature>
<organism evidence="9 10">
    <name type="scientific">Clytia hemisphaerica</name>
    <dbReference type="NCBI Taxonomy" id="252671"/>
    <lineage>
        <taxon>Eukaryota</taxon>
        <taxon>Metazoa</taxon>
        <taxon>Cnidaria</taxon>
        <taxon>Hydrozoa</taxon>
        <taxon>Hydroidolina</taxon>
        <taxon>Leptothecata</taxon>
        <taxon>Obeliida</taxon>
        <taxon>Clytiidae</taxon>
        <taxon>Clytia</taxon>
    </lineage>
</organism>
<evidence type="ECO:0000313" key="9">
    <source>
        <dbReference type="EnsemblMetazoa" id="CLYHEMP005513.1"/>
    </source>
</evidence>
<evidence type="ECO:0000256" key="7">
    <source>
        <dbReference type="SAM" id="SignalP"/>
    </source>
</evidence>
<name>A0A7M5UW99_9CNID</name>
<feature type="domain" description="Notch ligand N-terminal" evidence="8">
    <location>
        <begin position="37"/>
        <end position="148"/>
    </location>
</feature>
<keyword evidence="2 6" id="KW-0812">Transmembrane</keyword>
<feature type="compositionally biased region" description="Low complexity" evidence="5">
    <location>
        <begin position="224"/>
        <end position="244"/>
    </location>
</feature>
<keyword evidence="10" id="KW-1185">Reference proteome</keyword>
<keyword evidence="4 6" id="KW-1133">Transmembrane helix</keyword>
<feature type="transmembrane region" description="Helical" evidence="6">
    <location>
        <begin position="260"/>
        <end position="282"/>
    </location>
</feature>
<dbReference type="Pfam" id="PF07657">
    <property type="entry name" value="MNNL"/>
    <property type="match status" value="1"/>
</dbReference>
<protein>
    <recommendedName>
        <fullName evidence="8">Notch ligand N-terminal domain-containing protein</fullName>
    </recommendedName>
</protein>
<dbReference type="AlphaFoldDB" id="A0A7M5UW99"/>
<dbReference type="Proteomes" id="UP000594262">
    <property type="component" value="Unplaced"/>
</dbReference>
<evidence type="ECO:0000256" key="2">
    <source>
        <dbReference type="ARBA" id="ARBA00022692"/>
    </source>
</evidence>
<keyword evidence="6" id="KW-0472">Membrane</keyword>
<accession>A0A7M5UW99</accession>
<proteinExistence type="predicted"/>
<evidence type="ECO:0000259" key="8">
    <source>
        <dbReference type="Pfam" id="PF07657"/>
    </source>
</evidence>